<proteinExistence type="predicted"/>
<organism evidence="3 4">
    <name type="scientific">Enterococcus canis</name>
    <dbReference type="NCBI Taxonomy" id="214095"/>
    <lineage>
        <taxon>Bacteria</taxon>
        <taxon>Bacillati</taxon>
        <taxon>Bacillota</taxon>
        <taxon>Bacilli</taxon>
        <taxon>Lactobacillales</taxon>
        <taxon>Enterococcaceae</taxon>
        <taxon>Enterococcus</taxon>
    </lineage>
</organism>
<sequence length="169" mass="20173">MPTLLRYPRIEKVMDRFAFTEVILMLFVFLATWLFYLQWERQKFSVIYSYLVYSVYLFLLFVVLFTKAKKYHAVSWNPIDFLQLERVHLSEAFLNVVYFIPLGILYGMKARVKEFFVIALLTIIGIETIQYVFYLGTFALSDIFLNLLGCWIGFQIWPLIKQRMADVDN</sequence>
<keyword evidence="1" id="KW-1133">Transmembrane helix</keyword>
<protein>
    <recommendedName>
        <fullName evidence="2">VanZ-like domain-containing protein</fullName>
    </recommendedName>
</protein>
<dbReference type="Proteomes" id="UP000181884">
    <property type="component" value="Unassembled WGS sequence"/>
</dbReference>
<dbReference type="AlphaFoldDB" id="A0A1L8RFJ0"/>
<feature type="transmembrane region" description="Helical" evidence="1">
    <location>
        <begin position="143"/>
        <end position="160"/>
    </location>
</feature>
<dbReference type="STRING" id="214095.RU97_GL001937"/>
<evidence type="ECO:0000313" key="3">
    <source>
        <dbReference type="EMBL" id="OJG18540.1"/>
    </source>
</evidence>
<dbReference type="InterPro" id="IPR006976">
    <property type="entry name" value="VanZ-like"/>
</dbReference>
<keyword evidence="1" id="KW-0812">Transmembrane</keyword>
<evidence type="ECO:0000259" key="2">
    <source>
        <dbReference type="Pfam" id="PF04892"/>
    </source>
</evidence>
<keyword evidence="1" id="KW-0472">Membrane</keyword>
<reference evidence="3 4" key="1">
    <citation type="submission" date="2014-12" db="EMBL/GenBank/DDBJ databases">
        <title>Draft genome sequences of 29 type strains of Enterococci.</title>
        <authorList>
            <person name="Zhong Z."/>
            <person name="Sun Z."/>
            <person name="Liu W."/>
            <person name="Zhang W."/>
            <person name="Zhang H."/>
        </authorList>
    </citation>
    <scope>NUCLEOTIDE SEQUENCE [LARGE SCALE GENOMIC DNA]</scope>
    <source>
        <strain evidence="3 4">DSM 17029</strain>
    </source>
</reference>
<feature type="domain" description="VanZ-like" evidence="2">
    <location>
        <begin position="26"/>
        <end position="160"/>
    </location>
</feature>
<evidence type="ECO:0000313" key="4">
    <source>
        <dbReference type="Proteomes" id="UP000181884"/>
    </source>
</evidence>
<dbReference type="Pfam" id="PF04892">
    <property type="entry name" value="VanZ"/>
    <property type="match status" value="1"/>
</dbReference>
<comment type="caution">
    <text evidence="3">The sequence shown here is derived from an EMBL/GenBank/DDBJ whole genome shotgun (WGS) entry which is preliminary data.</text>
</comment>
<feature type="transmembrane region" description="Helical" evidence="1">
    <location>
        <begin position="48"/>
        <end position="68"/>
    </location>
</feature>
<accession>A0A1L8RFJ0</accession>
<feature type="transmembrane region" description="Helical" evidence="1">
    <location>
        <begin position="115"/>
        <end position="137"/>
    </location>
</feature>
<feature type="transmembrane region" description="Helical" evidence="1">
    <location>
        <begin position="17"/>
        <end position="36"/>
    </location>
</feature>
<dbReference type="EMBL" id="JXKH01000004">
    <property type="protein sequence ID" value="OJG18540.1"/>
    <property type="molecule type" value="Genomic_DNA"/>
</dbReference>
<evidence type="ECO:0000256" key="1">
    <source>
        <dbReference type="SAM" id="Phobius"/>
    </source>
</evidence>
<feature type="transmembrane region" description="Helical" evidence="1">
    <location>
        <begin position="88"/>
        <end position="108"/>
    </location>
</feature>
<keyword evidence="4" id="KW-1185">Reference proteome</keyword>
<name>A0A1L8RFJ0_9ENTE</name>
<gene>
    <name evidence="3" type="ORF">RU97_GL001937</name>
</gene>